<name>A0A6I5NIY2_9BIFI</name>
<evidence type="ECO:0000313" key="5">
    <source>
        <dbReference type="Proteomes" id="UP000469292"/>
    </source>
</evidence>
<dbReference type="GO" id="GO:0016780">
    <property type="term" value="F:phosphotransferase activity, for other substituted phosphate groups"/>
    <property type="evidence" value="ECO:0007669"/>
    <property type="project" value="TreeGrafter"/>
</dbReference>
<comment type="similarity">
    <text evidence="1">Belongs to the bacterial sugar transferase family.</text>
</comment>
<proteinExistence type="inferred from homology"/>
<evidence type="ECO:0000256" key="2">
    <source>
        <dbReference type="SAM" id="Phobius"/>
    </source>
</evidence>
<dbReference type="Pfam" id="PF02397">
    <property type="entry name" value="Bac_transf"/>
    <property type="match status" value="1"/>
</dbReference>
<dbReference type="Proteomes" id="UP000469292">
    <property type="component" value="Unassembled WGS sequence"/>
</dbReference>
<dbReference type="PANTHER" id="PTHR30576:SF10">
    <property type="entry name" value="SLL5057 PROTEIN"/>
    <property type="match status" value="1"/>
</dbReference>
<evidence type="ECO:0000313" key="4">
    <source>
        <dbReference type="EMBL" id="NEG70343.1"/>
    </source>
</evidence>
<evidence type="ECO:0000259" key="3">
    <source>
        <dbReference type="Pfam" id="PF02397"/>
    </source>
</evidence>
<accession>A0A6I5NIY2</accession>
<keyword evidence="4" id="KW-0808">Transferase</keyword>
<feature type="transmembrane region" description="Helical" evidence="2">
    <location>
        <begin position="20"/>
        <end position="40"/>
    </location>
</feature>
<comment type="caution">
    <text evidence="4">The sequence shown here is derived from an EMBL/GenBank/DDBJ whole genome shotgun (WGS) entry which is preliminary data.</text>
</comment>
<organism evidence="4 5">
    <name type="scientific">Bifidobacterium choloepi</name>
    <dbReference type="NCBI Taxonomy" id="2614131"/>
    <lineage>
        <taxon>Bacteria</taxon>
        <taxon>Bacillati</taxon>
        <taxon>Actinomycetota</taxon>
        <taxon>Actinomycetes</taxon>
        <taxon>Bifidobacteriales</taxon>
        <taxon>Bifidobacteriaceae</taxon>
        <taxon>Bifidobacterium</taxon>
    </lineage>
</organism>
<protein>
    <submittedName>
        <fullName evidence="4">Sugar transferase</fullName>
    </submittedName>
</protein>
<reference evidence="4 5" key="1">
    <citation type="submission" date="2019-09" db="EMBL/GenBank/DDBJ databases">
        <title>Phylogenetic characterization of a novel taxon of the genus Bifidobacterium: Bifidobacterium choloepi sp. nov.</title>
        <authorList>
            <person name="Modesto M."/>
            <person name="Satti M."/>
        </authorList>
    </citation>
    <scope>NUCLEOTIDE SEQUENCE [LARGE SCALE GENOMIC DNA]</scope>
    <source>
        <strain evidence="4 5">BRDM6</strain>
    </source>
</reference>
<dbReference type="EMBL" id="VYSG01000003">
    <property type="protein sequence ID" value="NEG70343.1"/>
    <property type="molecule type" value="Genomic_DNA"/>
</dbReference>
<dbReference type="PANTHER" id="PTHR30576">
    <property type="entry name" value="COLANIC BIOSYNTHESIS UDP-GLUCOSE LIPID CARRIER TRANSFERASE"/>
    <property type="match status" value="1"/>
</dbReference>
<gene>
    <name evidence="4" type="ORF">F6S87_07010</name>
</gene>
<keyword evidence="5" id="KW-1185">Reference proteome</keyword>
<feature type="domain" description="Bacterial sugar transferase" evidence="3">
    <location>
        <begin position="18"/>
        <end position="212"/>
    </location>
</feature>
<evidence type="ECO:0000256" key="1">
    <source>
        <dbReference type="ARBA" id="ARBA00006464"/>
    </source>
</evidence>
<keyword evidence="2" id="KW-1133">Transmembrane helix</keyword>
<keyword evidence="2" id="KW-0812">Transmembrane</keyword>
<dbReference type="AlphaFoldDB" id="A0A6I5NIY2"/>
<keyword evidence="2" id="KW-0472">Membrane</keyword>
<dbReference type="InterPro" id="IPR003362">
    <property type="entry name" value="Bact_transf"/>
</dbReference>
<sequence>MRLTIRPNLNRRGYRTVKRLFDLIASGAALVVLCIPGAILCAAICIKSPGASPIYTQYRVGRLNKDGTFRIFKMHKFRSMVPNAHAMVKQLQQENQADGPLFKIKRDPRIIPGLGNFIRAHSIDEIPQLWDVFIGNMALIGPRPALPKEVLSYDEEDIERLRVKPGCGGLWQATSRSNSTFKEMTDLDAEYIKNSGLLYDFKLMFKTIKSIFTGDGAC</sequence>